<accession>A0A812WUX7</accession>
<evidence type="ECO:0000256" key="2">
    <source>
        <dbReference type="SAM" id="MobiDB-lite"/>
    </source>
</evidence>
<feature type="region of interest" description="Disordered" evidence="2">
    <location>
        <begin position="1"/>
        <end position="24"/>
    </location>
</feature>
<dbReference type="EMBL" id="CAJNJA010035264">
    <property type="protein sequence ID" value="CAE7704745.1"/>
    <property type="molecule type" value="Genomic_DNA"/>
</dbReference>
<feature type="coiled-coil region" evidence="1">
    <location>
        <begin position="42"/>
        <end position="108"/>
    </location>
</feature>
<dbReference type="Pfam" id="PF07002">
    <property type="entry name" value="Copine"/>
    <property type="match status" value="1"/>
</dbReference>
<dbReference type="PANTHER" id="PTHR45751">
    <property type="entry name" value="COPINE FAMILY PROTEIN 1"/>
    <property type="match status" value="1"/>
</dbReference>
<proteinExistence type="predicted"/>
<protein>
    <submittedName>
        <fullName evidence="4">RGLG3 protein</fullName>
    </submittedName>
</protein>
<dbReference type="GO" id="GO:0005634">
    <property type="term" value="C:nucleus"/>
    <property type="evidence" value="ECO:0007669"/>
    <property type="project" value="TreeGrafter"/>
</dbReference>
<name>A0A812WUX7_9DINO</name>
<evidence type="ECO:0000313" key="5">
    <source>
        <dbReference type="Proteomes" id="UP000601435"/>
    </source>
</evidence>
<sequence length="532" mass="59965">EIQLPRGESAEAGAAAEEPEDREIRLRSLRTRRAELESKLQAGALRAENEVLEDRVMRAQEDFLGLQAEFKAMKEQHNECLDSLRLALEEQQKDAEQADRRVVCAEDLVRFHQEQRRMMASHWKQQCQMKDERIRYLNLQLTEYTIDWQQLGVQRQTEASLSHEHYCLEDRHRHLLQTQRNLTAETSRLESCLQQANAEEARLTEALRLAEVNLGEGCPQSPGSEETAADVAEPRVQRWKVLREHSTIVQPSEISNADEAFYENQLMDALKKEGMETCNLILGIDFTRSNLTQGKETFHNLSLHALRSPHGPNPYQRSIDIVMKTLAPMFDEDGLVPAFIFGDVSTKDRAVRPLATGHDSIPVDEILPAYNKAIEELGASGYGLSGPTSFAPLIYKAIEVVSQNGNEQHILLILADGAVTDDACCEATRQALVLASDYPLSIVMIGVGDGPWDVMKEFDDALPSRQFDNFQFVPFAKFQALLESGRPRQCRLAEAAFALCALQEVPAQRAAMRQLGLFQAHEPPAKRPRLSR</sequence>
<dbReference type="OrthoDB" id="308084at2759"/>
<dbReference type="InterPro" id="IPR002035">
    <property type="entry name" value="VWF_A"/>
</dbReference>
<organism evidence="4 5">
    <name type="scientific">Symbiodinium necroappetens</name>
    <dbReference type="NCBI Taxonomy" id="1628268"/>
    <lineage>
        <taxon>Eukaryota</taxon>
        <taxon>Sar</taxon>
        <taxon>Alveolata</taxon>
        <taxon>Dinophyceae</taxon>
        <taxon>Suessiales</taxon>
        <taxon>Symbiodiniaceae</taxon>
        <taxon>Symbiodinium</taxon>
    </lineage>
</organism>
<evidence type="ECO:0000256" key="1">
    <source>
        <dbReference type="SAM" id="Coils"/>
    </source>
</evidence>
<feature type="domain" description="VWFA" evidence="3">
    <location>
        <begin position="277"/>
        <end position="482"/>
    </location>
</feature>
<comment type="caution">
    <text evidence="4">The sequence shown here is derived from an EMBL/GenBank/DDBJ whole genome shotgun (WGS) entry which is preliminary data.</text>
</comment>
<dbReference type="InterPro" id="IPR052079">
    <property type="entry name" value="E3_ligase/Copine_domain"/>
</dbReference>
<dbReference type="Proteomes" id="UP000601435">
    <property type="component" value="Unassembled WGS sequence"/>
</dbReference>
<gene>
    <name evidence="4" type="primary">RGLG3</name>
    <name evidence="4" type="ORF">SNEC2469_LOCUS20310</name>
</gene>
<dbReference type="InterPro" id="IPR036465">
    <property type="entry name" value="vWFA_dom_sf"/>
</dbReference>
<dbReference type="InterPro" id="IPR010734">
    <property type="entry name" value="Copine_C"/>
</dbReference>
<dbReference type="AlphaFoldDB" id="A0A812WUX7"/>
<dbReference type="GO" id="GO:0016567">
    <property type="term" value="P:protein ubiquitination"/>
    <property type="evidence" value="ECO:0007669"/>
    <property type="project" value="TreeGrafter"/>
</dbReference>
<keyword evidence="1" id="KW-0175">Coiled coil</keyword>
<dbReference type="GO" id="GO:0004842">
    <property type="term" value="F:ubiquitin-protein transferase activity"/>
    <property type="evidence" value="ECO:0007669"/>
    <property type="project" value="TreeGrafter"/>
</dbReference>
<evidence type="ECO:0000259" key="3">
    <source>
        <dbReference type="SMART" id="SM00327"/>
    </source>
</evidence>
<dbReference type="SMART" id="SM00327">
    <property type="entry name" value="VWA"/>
    <property type="match status" value="1"/>
</dbReference>
<evidence type="ECO:0000313" key="4">
    <source>
        <dbReference type="EMBL" id="CAE7704745.1"/>
    </source>
</evidence>
<dbReference type="SUPFAM" id="SSF53300">
    <property type="entry name" value="vWA-like"/>
    <property type="match status" value="1"/>
</dbReference>
<feature type="non-terminal residue" evidence="4">
    <location>
        <position position="532"/>
    </location>
</feature>
<reference evidence="4" key="1">
    <citation type="submission" date="2021-02" db="EMBL/GenBank/DDBJ databases">
        <authorList>
            <person name="Dougan E. K."/>
            <person name="Rhodes N."/>
            <person name="Thang M."/>
            <person name="Chan C."/>
        </authorList>
    </citation>
    <scope>NUCLEOTIDE SEQUENCE</scope>
</reference>
<keyword evidence="5" id="KW-1185">Reference proteome</keyword>
<dbReference type="PANTHER" id="PTHR45751:SF11">
    <property type="entry name" value="COPINE FAMILY PROTEIN 2"/>
    <property type="match status" value="1"/>
</dbReference>